<keyword evidence="3" id="KW-0862">Zinc</keyword>
<protein>
    <submittedName>
        <fullName evidence="8">Uncharacterized protein</fullName>
    </submittedName>
</protein>
<feature type="compositionally biased region" description="Basic and acidic residues" evidence="5">
    <location>
        <begin position="496"/>
        <end position="508"/>
    </location>
</feature>
<evidence type="ECO:0000256" key="1">
    <source>
        <dbReference type="ARBA" id="ARBA00022723"/>
    </source>
</evidence>
<dbReference type="SMART" id="SM00717">
    <property type="entry name" value="SANT"/>
    <property type="match status" value="1"/>
</dbReference>
<evidence type="ECO:0000259" key="7">
    <source>
        <dbReference type="PROSITE" id="PS50090"/>
    </source>
</evidence>
<dbReference type="PANTHER" id="PTHR47863:SF4">
    <property type="entry name" value="RING_FYVE_PHD ZINC FINGER SUPERFAMILY PROTEIN"/>
    <property type="match status" value="1"/>
</dbReference>
<dbReference type="AlphaFoldDB" id="A0A8T2TER2"/>
<feature type="domain" description="PHD-type" evidence="6">
    <location>
        <begin position="349"/>
        <end position="396"/>
    </location>
</feature>
<dbReference type="EMBL" id="CM035418">
    <property type="protein sequence ID" value="KAH7421032.1"/>
    <property type="molecule type" value="Genomic_DNA"/>
</dbReference>
<dbReference type="EMBL" id="CM035418">
    <property type="protein sequence ID" value="KAH7421030.1"/>
    <property type="molecule type" value="Genomic_DNA"/>
</dbReference>
<feature type="region of interest" description="Disordered" evidence="5">
    <location>
        <begin position="617"/>
        <end position="651"/>
    </location>
</feature>
<dbReference type="Pfam" id="PF00249">
    <property type="entry name" value="Myb_DNA-binding"/>
    <property type="match status" value="1"/>
</dbReference>
<dbReference type="InterPro" id="IPR019787">
    <property type="entry name" value="Znf_PHD-finger"/>
</dbReference>
<feature type="compositionally biased region" description="Polar residues" evidence="5">
    <location>
        <begin position="560"/>
        <end position="580"/>
    </location>
</feature>
<comment type="caution">
    <text evidence="8">The sequence shown here is derived from an EMBL/GenBank/DDBJ whole genome shotgun (WGS) entry which is preliminary data.</text>
</comment>
<dbReference type="Gene3D" id="3.30.40.10">
    <property type="entry name" value="Zinc/RING finger domain, C3HC4 (zinc finger)"/>
    <property type="match status" value="1"/>
</dbReference>
<keyword evidence="1" id="KW-0479">Metal-binding</keyword>
<dbReference type="SUPFAM" id="SSF46689">
    <property type="entry name" value="Homeodomain-like"/>
    <property type="match status" value="1"/>
</dbReference>
<dbReference type="InterPro" id="IPR019786">
    <property type="entry name" value="Zinc_finger_PHD-type_CS"/>
</dbReference>
<dbReference type="InterPro" id="IPR011011">
    <property type="entry name" value="Znf_FYVE_PHD"/>
</dbReference>
<evidence type="ECO:0000259" key="6">
    <source>
        <dbReference type="PROSITE" id="PS50016"/>
    </source>
</evidence>
<gene>
    <name evidence="8" type="ORF">KP509_13G036700</name>
</gene>
<name>A0A8T2TER2_CERRI</name>
<proteinExistence type="predicted"/>
<dbReference type="InterPro" id="IPR001965">
    <property type="entry name" value="Znf_PHD"/>
</dbReference>
<evidence type="ECO:0000256" key="5">
    <source>
        <dbReference type="SAM" id="MobiDB-lite"/>
    </source>
</evidence>
<feature type="region of interest" description="Disordered" evidence="5">
    <location>
        <begin position="450"/>
        <end position="481"/>
    </location>
</feature>
<evidence type="ECO:0000256" key="4">
    <source>
        <dbReference type="PROSITE-ProRule" id="PRU00146"/>
    </source>
</evidence>
<dbReference type="OrthoDB" id="608866at2759"/>
<feature type="region of interest" description="Disordered" evidence="5">
    <location>
        <begin position="293"/>
        <end position="323"/>
    </location>
</feature>
<dbReference type="InterPro" id="IPR001005">
    <property type="entry name" value="SANT/Myb"/>
</dbReference>
<feature type="domain" description="Myb-like" evidence="7">
    <location>
        <begin position="687"/>
        <end position="749"/>
    </location>
</feature>
<dbReference type="Proteomes" id="UP000825935">
    <property type="component" value="Chromosome 13"/>
</dbReference>
<keyword evidence="2 4" id="KW-0863">Zinc-finger</keyword>
<keyword evidence="9" id="KW-1185">Reference proteome</keyword>
<dbReference type="GO" id="GO:0008270">
    <property type="term" value="F:zinc ion binding"/>
    <property type="evidence" value="ECO:0007669"/>
    <property type="project" value="UniProtKB-KW"/>
</dbReference>
<evidence type="ECO:0000256" key="2">
    <source>
        <dbReference type="ARBA" id="ARBA00022771"/>
    </source>
</evidence>
<reference evidence="8" key="1">
    <citation type="submission" date="2021-08" db="EMBL/GenBank/DDBJ databases">
        <title>WGS assembly of Ceratopteris richardii.</title>
        <authorList>
            <person name="Marchant D.B."/>
            <person name="Chen G."/>
            <person name="Jenkins J."/>
            <person name="Shu S."/>
            <person name="Leebens-Mack J."/>
            <person name="Grimwood J."/>
            <person name="Schmutz J."/>
            <person name="Soltis P."/>
            <person name="Soltis D."/>
            <person name="Chen Z.-H."/>
        </authorList>
    </citation>
    <scope>NUCLEOTIDE SEQUENCE</scope>
    <source>
        <strain evidence="8">Whitten #5841</strain>
        <tissue evidence="8">Leaf</tissue>
    </source>
</reference>
<dbReference type="CDD" id="cd15532">
    <property type="entry name" value="PHD2_CHD_II"/>
    <property type="match status" value="1"/>
</dbReference>
<dbReference type="PANTHER" id="PTHR47863">
    <property type="entry name" value="RING/FYVE/PHD ZINC FINGER SUPERFAMILY PROTEIN"/>
    <property type="match status" value="1"/>
</dbReference>
<evidence type="ECO:0000313" key="9">
    <source>
        <dbReference type="Proteomes" id="UP000825935"/>
    </source>
</evidence>
<dbReference type="Gene3D" id="1.10.10.60">
    <property type="entry name" value="Homeodomain-like"/>
    <property type="match status" value="1"/>
</dbReference>
<dbReference type="InterPro" id="IPR009057">
    <property type="entry name" value="Homeodomain-like_sf"/>
</dbReference>
<dbReference type="PROSITE" id="PS50016">
    <property type="entry name" value="ZF_PHD_2"/>
    <property type="match status" value="1"/>
</dbReference>
<evidence type="ECO:0000256" key="3">
    <source>
        <dbReference type="ARBA" id="ARBA00022833"/>
    </source>
</evidence>
<feature type="compositionally biased region" description="Polar residues" evidence="5">
    <location>
        <begin position="617"/>
        <end position="626"/>
    </location>
</feature>
<dbReference type="PROSITE" id="PS01359">
    <property type="entry name" value="ZF_PHD_1"/>
    <property type="match status" value="1"/>
</dbReference>
<dbReference type="PROSITE" id="PS50090">
    <property type="entry name" value="MYB_LIKE"/>
    <property type="match status" value="1"/>
</dbReference>
<dbReference type="SMART" id="SM00249">
    <property type="entry name" value="PHD"/>
    <property type="match status" value="1"/>
</dbReference>
<dbReference type="Pfam" id="PF00628">
    <property type="entry name" value="PHD"/>
    <property type="match status" value="1"/>
</dbReference>
<dbReference type="OMA" id="WEWIVEK"/>
<sequence>MESGDGKLLLPWQWILEHLLVKKDIGTPILKEIMMYIPSVDQSGNLHRRVAVRYLEEAIAGSKIDAQSIPLVAALMKEAYNATEFPTSSDYKTLLLRVKIEAVITHIRGKQRDWHGFSEALDSLFPENVGDSFLMNKRRELLTLLQGQRQEKIMEILGTYSVADLQCEMLKFIAAEKERLGCTFLDKLSQDVQNGQCPLSAQWMNKSASGNEESQEDIHSAEEHRVSITSDDETIIIQGRRSDVAGEEVNKTNPDLEATHPEIRRTKGEFHENRRKRHAVQGVEDKIRAKRVNNGHPDLRPRDQQGKAVTSISPIKTPCSKPLKDDDVAGTADMSLHAEFLKFGSDGHEEVCHKCKEGGRLLCCDGCPIAVHKKCLGYELKNVIGKEWFCPLCSRRQAAQALLKAKEEELMARERLQHFMSSSSNCSQKQAAQTVMMSKEAPIARERLLQTSLGEGAEEREAPRRSKRISRKSVNEKEDDAKKIAKEIQAYSLDAKQDDGKKFREGKETNQSLDGKQGDVEFVKKPTSIEVSSDKSKEHSEQPSSSFKRSLSVDPYEQYNDVSSKGYQPTDPSNSRSMAINQGDRKEELVRELGEQIGDHAANTRSPLELPVEATTMGQTDVGSSSKAHKESQMDNQIEEQEGDGDGHDGDLEEEIRRTETESTQYGTSKPKRHQSVYARGNRIIPGIRRKRLIWTKEEEDALREGVKRFSHDNGSWGFQWTRILEFGQGRFHPSRTDVDLKDKWRNLAKICK</sequence>
<evidence type="ECO:0000313" key="8">
    <source>
        <dbReference type="EMBL" id="KAH7421030.1"/>
    </source>
</evidence>
<accession>A0A8T2TER2</accession>
<dbReference type="CDD" id="cd11660">
    <property type="entry name" value="SANT_TRF"/>
    <property type="match status" value="1"/>
</dbReference>
<dbReference type="InterPro" id="IPR013083">
    <property type="entry name" value="Znf_RING/FYVE/PHD"/>
</dbReference>
<feature type="region of interest" description="Disordered" evidence="5">
    <location>
        <begin position="496"/>
        <end position="587"/>
    </location>
</feature>
<organism evidence="8 9">
    <name type="scientific">Ceratopteris richardii</name>
    <name type="common">Triangle waterfern</name>
    <dbReference type="NCBI Taxonomy" id="49495"/>
    <lineage>
        <taxon>Eukaryota</taxon>
        <taxon>Viridiplantae</taxon>
        <taxon>Streptophyta</taxon>
        <taxon>Embryophyta</taxon>
        <taxon>Tracheophyta</taxon>
        <taxon>Polypodiopsida</taxon>
        <taxon>Polypodiidae</taxon>
        <taxon>Polypodiales</taxon>
        <taxon>Pteridineae</taxon>
        <taxon>Pteridaceae</taxon>
        <taxon>Parkerioideae</taxon>
        <taxon>Ceratopteris</taxon>
    </lineage>
</organism>
<feature type="compositionally biased region" description="Basic and acidic residues" evidence="5">
    <location>
        <begin position="532"/>
        <end position="541"/>
    </location>
</feature>
<dbReference type="SUPFAM" id="SSF57903">
    <property type="entry name" value="FYVE/PHD zinc finger"/>
    <property type="match status" value="1"/>
</dbReference>